<protein>
    <recommendedName>
        <fullName evidence="3">4-oxalocrotonate tautomerase</fullName>
    </recommendedName>
</protein>
<evidence type="ECO:0000313" key="1">
    <source>
        <dbReference type="EMBL" id="GLQ93517.1"/>
    </source>
</evidence>
<dbReference type="Proteomes" id="UP001156670">
    <property type="component" value="Unassembled WGS sequence"/>
</dbReference>
<dbReference type="RefSeq" id="WP_284321225.1">
    <property type="nucleotide sequence ID" value="NZ_BSOB01000018.1"/>
</dbReference>
<evidence type="ECO:0000313" key="2">
    <source>
        <dbReference type="Proteomes" id="UP001156670"/>
    </source>
</evidence>
<proteinExistence type="predicted"/>
<reference evidence="2" key="1">
    <citation type="journal article" date="2019" name="Int. J. Syst. Evol. Microbiol.">
        <title>The Global Catalogue of Microorganisms (GCM) 10K type strain sequencing project: providing services to taxonomists for standard genome sequencing and annotation.</title>
        <authorList>
            <consortium name="The Broad Institute Genomics Platform"/>
            <consortium name="The Broad Institute Genome Sequencing Center for Infectious Disease"/>
            <person name="Wu L."/>
            <person name="Ma J."/>
        </authorList>
    </citation>
    <scope>NUCLEOTIDE SEQUENCE [LARGE SCALE GENOMIC DNA]</scope>
    <source>
        <strain evidence="2">NBRC 111980</strain>
    </source>
</reference>
<gene>
    <name evidence="1" type="ORF">GCM10007901_24680</name>
</gene>
<dbReference type="EMBL" id="BSOB01000018">
    <property type="protein sequence ID" value="GLQ93517.1"/>
    <property type="molecule type" value="Genomic_DNA"/>
</dbReference>
<comment type="caution">
    <text evidence="1">The sequence shown here is derived from an EMBL/GenBank/DDBJ whole genome shotgun (WGS) entry which is preliminary data.</text>
</comment>
<sequence length="141" mass="14911">MPILVEVSKGLLTQEGEREVFPKIAAALLEAHGLTGNSFMTPNVIGHVSVKPESECFVGGKSQSLAVVEVTVPAITFPNGQVAQKFIGEVTDIIDTYKAKPHPRERTYVVVKHAVDGPWGIGGKAYSNADLGAAIQKAAMA</sequence>
<evidence type="ECO:0008006" key="3">
    <source>
        <dbReference type="Google" id="ProtNLM"/>
    </source>
</evidence>
<keyword evidence="2" id="KW-1185">Reference proteome</keyword>
<organism evidence="1 2">
    <name type="scientific">Dyella acidisoli</name>
    <dbReference type="NCBI Taxonomy" id="1867834"/>
    <lineage>
        <taxon>Bacteria</taxon>
        <taxon>Pseudomonadati</taxon>
        <taxon>Pseudomonadota</taxon>
        <taxon>Gammaproteobacteria</taxon>
        <taxon>Lysobacterales</taxon>
        <taxon>Rhodanobacteraceae</taxon>
        <taxon>Dyella</taxon>
    </lineage>
</organism>
<accession>A0ABQ5XP80</accession>
<name>A0ABQ5XP80_9GAMM</name>